<feature type="region of interest" description="Disordered" evidence="1">
    <location>
        <begin position="261"/>
        <end position="300"/>
    </location>
</feature>
<keyword evidence="2" id="KW-0067">ATP-binding</keyword>
<reference evidence="2" key="1">
    <citation type="submission" date="2021-04" db="EMBL/GenBank/DDBJ databases">
        <authorList>
            <person name="Hartkoorn R.C."/>
            <person name="Beaudoing E."/>
            <person name="Hot D."/>
        </authorList>
    </citation>
    <scope>NUCLEOTIDE SEQUENCE</scope>
    <source>
        <strain evidence="2">NRRL B-16292</strain>
    </source>
</reference>
<name>A0ABY5W9F2_9ACTN</name>
<evidence type="ECO:0000256" key="1">
    <source>
        <dbReference type="SAM" id="MobiDB-lite"/>
    </source>
</evidence>
<protein>
    <submittedName>
        <fullName evidence="2">ATP-binding protein</fullName>
    </submittedName>
</protein>
<dbReference type="RefSeq" id="WP_259864362.1">
    <property type="nucleotide sequence ID" value="NZ_BAAAST010000036.1"/>
</dbReference>
<evidence type="ECO:0000313" key="2">
    <source>
        <dbReference type="EMBL" id="UWP85941.1"/>
    </source>
</evidence>
<sequence>MPLKTRKPTGLVPWPLILVEGSEKSGKSWSAAALSASDRVGRTFWIDLGEGAADEYGAIPGARYEIVEHDGTWASIFGAVVEVRDVAAQAAKVGDKPVVLVIDSMTAEWDLLKDWISNRARQRAEEKAKKYNRRLDADKDPQISMDLWNEANGRHRKLMTILMTFPGIVIVTARGKEVAALDSNGRPIEGSKEYKVEGQKNLAFDATVWLRMSRTEPPTIIGARSVHAGIRPGTDAPRGAKGLTLERLIFDVLKCNPAQAQPRDLVEVKPGSEEPDQPQAEPETQPARSGRAQRPAVVKPSPKAVELLGAITTAKDLDALKATWEQVQPALSAGEVTQAEADQLNAHVKTRKGELGGDNPTSAPPVQIDEAARKRSMARMHAQWSELGLGGDAKRDERLQRTSAVVGRAITSSSDLTDAEIARVIAWQADQKAEQTAEAAA</sequence>
<dbReference type="GO" id="GO:0005524">
    <property type="term" value="F:ATP binding"/>
    <property type="evidence" value="ECO:0007669"/>
    <property type="project" value="UniProtKB-KW"/>
</dbReference>
<keyword evidence="3" id="KW-1185">Reference proteome</keyword>
<gene>
    <name evidence="2" type="ORF">Dfulv_17480</name>
</gene>
<accession>A0ABY5W9F2</accession>
<evidence type="ECO:0000313" key="3">
    <source>
        <dbReference type="Proteomes" id="UP001059617"/>
    </source>
</evidence>
<dbReference type="Pfam" id="PF13479">
    <property type="entry name" value="AAA_24"/>
    <property type="match status" value="1"/>
</dbReference>
<dbReference type="EMBL" id="CP073720">
    <property type="protein sequence ID" value="UWP85941.1"/>
    <property type="molecule type" value="Genomic_DNA"/>
</dbReference>
<dbReference type="Proteomes" id="UP001059617">
    <property type="component" value="Chromosome"/>
</dbReference>
<organism evidence="2 3">
    <name type="scientific">Dactylosporangium fulvum</name>
    <dbReference type="NCBI Taxonomy" id="53359"/>
    <lineage>
        <taxon>Bacteria</taxon>
        <taxon>Bacillati</taxon>
        <taxon>Actinomycetota</taxon>
        <taxon>Actinomycetes</taxon>
        <taxon>Micromonosporales</taxon>
        <taxon>Micromonosporaceae</taxon>
        <taxon>Dactylosporangium</taxon>
    </lineage>
</organism>
<reference evidence="2" key="2">
    <citation type="submission" date="2022-09" db="EMBL/GenBank/DDBJ databases">
        <title>Biosynthetic gene clusters of Dactylosporangioum fulvum.</title>
        <authorList>
            <person name="Caradec T."/>
        </authorList>
    </citation>
    <scope>NUCLEOTIDE SEQUENCE</scope>
    <source>
        <strain evidence="2">NRRL B-16292</strain>
    </source>
</reference>
<keyword evidence="2" id="KW-0547">Nucleotide-binding</keyword>
<proteinExistence type="predicted"/>